<keyword evidence="4" id="KW-1185">Reference proteome</keyword>
<organism evidence="3 4">
    <name type="scientific">Oedothorax gibbosus</name>
    <dbReference type="NCBI Taxonomy" id="931172"/>
    <lineage>
        <taxon>Eukaryota</taxon>
        <taxon>Metazoa</taxon>
        <taxon>Ecdysozoa</taxon>
        <taxon>Arthropoda</taxon>
        <taxon>Chelicerata</taxon>
        <taxon>Arachnida</taxon>
        <taxon>Araneae</taxon>
        <taxon>Araneomorphae</taxon>
        <taxon>Entelegynae</taxon>
        <taxon>Araneoidea</taxon>
        <taxon>Linyphiidae</taxon>
        <taxon>Erigoninae</taxon>
        <taxon>Oedothorax</taxon>
    </lineage>
</organism>
<proteinExistence type="predicted"/>
<keyword evidence="2" id="KW-0812">Transmembrane</keyword>
<feature type="compositionally biased region" description="Basic and acidic residues" evidence="1">
    <location>
        <begin position="394"/>
        <end position="404"/>
    </location>
</feature>
<gene>
    <name evidence="3" type="ORF">JTE90_014518</name>
</gene>
<keyword evidence="2" id="KW-1133">Transmembrane helix</keyword>
<protein>
    <recommendedName>
        <fullName evidence="5">Golgi integral membrane protein 4</fullName>
    </recommendedName>
</protein>
<dbReference type="EMBL" id="JAFNEN010000064">
    <property type="protein sequence ID" value="KAG8196786.1"/>
    <property type="molecule type" value="Genomic_DNA"/>
</dbReference>
<reference evidence="3 4" key="1">
    <citation type="journal article" date="2022" name="Nat. Ecol. Evol.">
        <title>A masculinizing supergene underlies an exaggerated male reproductive morph in a spider.</title>
        <authorList>
            <person name="Hendrickx F."/>
            <person name="De Corte Z."/>
            <person name="Sonet G."/>
            <person name="Van Belleghem S.M."/>
            <person name="Kostlbacher S."/>
            <person name="Vangestel C."/>
        </authorList>
    </citation>
    <scope>NUCLEOTIDE SEQUENCE [LARGE SCALE GENOMIC DNA]</scope>
    <source>
        <strain evidence="3">W744_W776</strain>
    </source>
</reference>
<dbReference type="InterPro" id="IPR042336">
    <property type="entry name" value="GOLIM4"/>
</dbReference>
<keyword evidence="2" id="KW-0472">Membrane</keyword>
<name>A0AAV6VM70_9ARAC</name>
<accession>A0AAV6VM70</accession>
<feature type="transmembrane region" description="Helical" evidence="2">
    <location>
        <begin position="25"/>
        <end position="43"/>
    </location>
</feature>
<dbReference type="PANTHER" id="PTHR22909:SF24">
    <property type="entry name" value="GOLGI INTEGRAL MEMBRANE PROTEIN 4-RELATED"/>
    <property type="match status" value="1"/>
</dbReference>
<sequence>MGEQKSSYSSNPAFIVIMRNSRGKLFVYITVLGVICFFVFLLSSTHSSLKELEGVNDKCQQQRDSLSAQLQVVYEHKNRLEKSLQQEKSDHKHTREGNEKQLSELESKFQKEKDDKQKLEIKLTQLKTSYTELEDEKTQSENALKQQFKNTEFQKDEEIKKLQNHITNLLAEKEKLETANGQFTYKLEQTASEKNLCHLQLQQAKSDLSTCQEQMRMHNVNGHNTNKEAITGKVDQTPVKVEEKPQLQEDAQNNIPVKNPDLPKEKEVLLPLENQEAKENTMNATAHPPHERVSVLDKPRLMPANNLGDGVLPKPLDMKHDEQENNILDAANEVLEPKRRSKPIVEPLVNRVVDQYAKLRNYLPNENMRINPAAANKDDHPQVAAPNFENVEEKEDHAGERGEDGNQYNPDARPQVEEPVLGKQPPVPKEVFPPQENNDIAAQMNDMMNKSPGNINNAVEHNVLRIPPHLQDNKNPHEGAFMHRGADAQRVMDDKNYEEDDDERDNDDEPLNGLAPVAKGAHNILQDNDFDDQENQDNAIGDNAKEEEGVVVAPK</sequence>
<comment type="caution">
    <text evidence="3">The sequence shown here is derived from an EMBL/GenBank/DDBJ whole genome shotgun (WGS) entry which is preliminary data.</text>
</comment>
<evidence type="ECO:0008006" key="5">
    <source>
        <dbReference type="Google" id="ProtNLM"/>
    </source>
</evidence>
<feature type="compositionally biased region" description="Acidic residues" evidence="1">
    <location>
        <begin position="496"/>
        <end position="510"/>
    </location>
</feature>
<feature type="region of interest" description="Disordered" evidence="1">
    <location>
        <begin position="473"/>
        <end position="555"/>
    </location>
</feature>
<evidence type="ECO:0000256" key="2">
    <source>
        <dbReference type="SAM" id="Phobius"/>
    </source>
</evidence>
<feature type="compositionally biased region" description="Basic and acidic residues" evidence="1">
    <location>
        <begin position="473"/>
        <end position="495"/>
    </location>
</feature>
<dbReference type="Proteomes" id="UP000827092">
    <property type="component" value="Unassembled WGS sequence"/>
</dbReference>
<dbReference type="GO" id="GO:0000139">
    <property type="term" value="C:Golgi membrane"/>
    <property type="evidence" value="ECO:0007669"/>
    <property type="project" value="InterPro"/>
</dbReference>
<feature type="region of interest" description="Disordered" evidence="1">
    <location>
        <begin position="83"/>
        <end position="111"/>
    </location>
</feature>
<dbReference type="AlphaFoldDB" id="A0AAV6VM70"/>
<feature type="region of interest" description="Disordered" evidence="1">
    <location>
        <begin position="392"/>
        <end position="431"/>
    </location>
</feature>
<evidence type="ECO:0000313" key="3">
    <source>
        <dbReference type="EMBL" id="KAG8196786.1"/>
    </source>
</evidence>
<evidence type="ECO:0000256" key="1">
    <source>
        <dbReference type="SAM" id="MobiDB-lite"/>
    </source>
</evidence>
<dbReference type="PANTHER" id="PTHR22909">
    <property type="entry name" value="GOLGI INTEGRAL MEMBRANE PROTEIN 4"/>
    <property type="match status" value="1"/>
</dbReference>
<evidence type="ECO:0000313" key="4">
    <source>
        <dbReference type="Proteomes" id="UP000827092"/>
    </source>
</evidence>